<keyword evidence="8 12" id="KW-0238">DNA-binding</keyword>
<keyword evidence="7 12" id="KW-0411">Iron-sulfur</keyword>
<evidence type="ECO:0000256" key="7">
    <source>
        <dbReference type="ARBA" id="ARBA00023014"/>
    </source>
</evidence>
<feature type="binding site" evidence="12">
    <location>
        <position position="196"/>
    </location>
    <ligand>
        <name>[4Fe-4S] cluster</name>
        <dbReference type="ChEBI" id="CHEBI:49883"/>
    </ligand>
</feature>
<comment type="cofactor">
    <cofactor evidence="12">
        <name>[4Fe-4S] cluster</name>
        <dbReference type="ChEBI" id="CHEBI:49883"/>
    </cofactor>
    <text evidence="12">Binds 1 [4Fe-4S] cluster.</text>
</comment>
<dbReference type="Gene3D" id="1.10.340.30">
    <property type="entry name" value="Hypothetical protein, domain 2"/>
    <property type="match status" value="1"/>
</dbReference>
<dbReference type="Pfam" id="PF00730">
    <property type="entry name" value="HhH-GPD"/>
    <property type="match status" value="1"/>
</dbReference>
<dbReference type="InterPro" id="IPR004036">
    <property type="entry name" value="Endonuclease-III-like_CS2"/>
</dbReference>
<evidence type="ECO:0000256" key="5">
    <source>
        <dbReference type="ARBA" id="ARBA00022801"/>
    </source>
</evidence>
<evidence type="ECO:0000256" key="10">
    <source>
        <dbReference type="ARBA" id="ARBA00023239"/>
    </source>
</evidence>
<evidence type="ECO:0000256" key="1">
    <source>
        <dbReference type="ARBA" id="ARBA00008343"/>
    </source>
</evidence>
<dbReference type="SMART" id="SM00478">
    <property type="entry name" value="ENDO3c"/>
    <property type="match status" value="1"/>
</dbReference>
<dbReference type="GO" id="GO:0046872">
    <property type="term" value="F:metal ion binding"/>
    <property type="evidence" value="ECO:0007669"/>
    <property type="project" value="UniProtKB-KW"/>
</dbReference>
<dbReference type="InterPro" id="IPR003651">
    <property type="entry name" value="Endonuclease3_FeS-loop_motif"/>
</dbReference>
<dbReference type="PANTHER" id="PTHR10359:SF18">
    <property type="entry name" value="ENDONUCLEASE III"/>
    <property type="match status" value="1"/>
</dbReference>
<feature type="domain" description="HhH-GPD" evidence="13">
    <location>
        <begin position="39"/>
        <end position="187"/>
    </location>
</feature>
<evidence type="ECO:0000313" key="14">
    <source>
        <dbReference type="EMBL" id="MBD3870507.1"/>
    </source>
</evidence>
<dbReference type="InterPro" id="IPR000445">
    <property type="entry name" value="HhH_motif"/>
</dbReference>
<evidence type="ECO:0000259" key="13">
    <source>
        <dbReference type="SMART" id="SM00478"/>
    </source>
</evidence>
<feature type="binding site" evidence="12">
    <location>
        <position position="199"/>
    </location>
    <ligand>
        <name>[4Fe-4S] cluster</name>
        <dbReference type="ChEBI" id="CHEBI:49883"/>
    </ligand>
</feature>
<keyword evidence="11 12" id="KW-0326">Glycosidase</keyword>
<dbReference type="EC" id="4.2.99.18" evidence="12"/>
<dbReference type="AlphaFoldDB" id="A0A8J6XX77"/>
<dbReference type="SMART" id="SM00525">
    <property type="entry name" value="FES"/>
    <property type="match status" value="1"/>
</dbReference>
<dbReference type="InterPro" id="IPR004035">
    <property type="entry name" value="Endouclease-III_FeS-bd_BS"/>
</dbReference>
<dbReference type="SUPFAM" id="SSF48150">
    <property type="entry name" value="DNA-glycosylase"/>
    <property type="match status" value="1"/>
</dbReference>
<evidence type="ECO:0000256" key="3">
    <source>
        <dbReference type="ARBA" id="ARBA00022723"/>
    </source>
</evidence>
<feature type="binding site" evidence="12">
    <location>
        <position position="189"/>
    </location>
    <ligand>
        <name>[4Fe-4S] cluster</name>
        <dbReference type="ChEBI" id="CHEBI:49883"/>
    </ligand>
</feature>
<dbReference type="Pfam" id="PF00633">
    <property type="entry name" value="HHH"/>
    <property type="match status" value="1"/>
</dbReference>
<evidence type="ECO:0000256" key="8">
    <source>
        <dbReference type="ARBA" id="ARBA00023125"/>
    </source>
</evidence>
<dbReference type="GO" id="GO:0019104">
    <property type="term" value="F:DNA N-glycosylase activity"/>
    <property type="evidence" value="ECO:0007669"/>
    <property type="project" value="UniProtKB-UniRule"/>
</dbReference>
<dbReference type="PANTHER" id="PTHR10359">
    <property type="entry name" value="A/G-SPECIFIC ADENINE GLYCOSYLASE/ENDONUCLEASE III"/>
    <property type="match status" value="1"/>
</dbReference>
<organism evidence="14 15">
    <name type="scientific">Candidatus Sulfomarinibacter kjeldsenii</name>
    <dbReference type="NCBI Taxonomy" id="2885994"/>
    <lineage>
        <taxon>Bacteria</taxon>
        <taxon>Pseudomonadati</taxon>
        <taxon>Acidobacteriota</taxon>
        <taxon>Thermoanaerobaculia</taxon>
        <taxon>Thermoanaerobaculales</taxon>
        <taxon>Candidatus Sulfomarinibacteraceae</taxon>
        <taxon>Candidatus Sulfomarinibacter</taxon>
    </lineage>
</organism>
<dbReference type="FunFam" id="1.10.340.30:FF:000001">
    <property type="entry name" value="Endonuclease III"/>
    <property type="match status" value="1"/>
</dbReference>
<evidence type="ECO:0000313" key="15">
    <source>
        <dbReference type="Proteomes" id="UP000598633"/>
    </source>
</evidence>
<dbReference type="GO" id="GO:0006285">
    <property type="term" value="P:base-excision repair, AP site formation"/>
    <property type="evidence" value="ECO:0007669"/>
    <property type="project" value="TreeGrafter"/>
</dbReference>
<keyword evidence="9 12" id="KW-0234">DNA repair</keyword>
<keyword evidence="6 12" id="KW-0408">Iron</keyword>
<comment type="catalytic activity">
    <reaction evidence="12">
        <text>2'-deoxyribonucleotide-(2'-deoxyribose 5'-phosphate)-2'-deoxyribonucleotide-DNA = a 3'-end 2'-deoxyribonucleotide-(2,3-dehydro-2,3-deoxyribose 5'-phosphate)-DNA + a 5'-end 5'-phospho-2'-deoxyribonucleoside-DNA + H(+)</text>
        <dbReference type="Rhea" id="RHEA:66592"/>
        <dbReference type="Rhea" id="RHEA-COMP:13180"/>
        <dbReference type="Rhea" id="RHEA-COMP:16897"/>
        <dbReference type="Rhea" id="RHEA-COMP:17067"/>
        <dbReference type="ChEBI" id="CHEBI:15378"/>
        <dbReference type="ChEBI" id="CHEBI:136412"/>
        <dbReference type="ChEBI" id="CHEBI:157695"/>
        <dbReference type="ChEBI" id="CHEBI:167181"/>
        <dbReference type="EC" id="4.2.99.18"/>
    </reaction>
</comment>
<keyword evidence="14" id="KW-0255">Endonuclease</keyword>
<dbReference type="PIRSF" id="PIRSF001435">
    <property type="entry name" value="Nth"/>
    <property type="match status" value="1"/>
</dbReference>
<dbReference type="Gene3D" id="1.10.1670.10">
    <property type="entry name" value="Helix-hairpin-Helix base-excision DNA repair enzymes (C-terminal)"/>
    <property type="match status" value="1"/>
</dbReference>
<dbReference type="InterPro" id="IPR011257">
    <property type="entry name" value="DNA_glycosylase"/>
</dbReference>
<keyword evidence="10 12" id="KW-0456">Lyase</keyword>
<evidence type="ECO:0000256" key="2">
    <source>
        <dbReference type="ARBA" id="ARBA00022485"/>
    </source>
</evidence>
<sequence>MELANRAATASELLTGEYPDAATELDYGSSWELLVATVLSAQCTDVRVNKVTPGLFERWPRPEDLASASQADVEETIRSTGMFRQKASSLRAAAAIVASQHGGEVPADLDSLLALPGVGRKTAKVVLGVGFGIAAGVTVDTHVRRLARRLGLTHLEDPEKIATGLESLLPQEEWVSFSTRLILHGRRVCSARSPRCDECVLADVCPSRTK</sequence>
<dbReference type="GO" id="GO:0051539">
    <property type="term" value="F:4 iron, 4 sulfur cluster binding"/>
    <property type="evidence" value="ECO:0007669"/>
    <property type="project" value="UniProtKB-UniRule"/>
</dbReference>
<dbReference type="EMBL" id="JACXWA010000064">
    <property type="protein sequence ID" value="MBD3870507.1"/>
    <property type="molecule type" value="Genomic_DNA"/>
</dbReference>
<dbReference type="Pfam" id="PF10576">
    <property type="entry name" value="EndIII_4Fe-2S"/>
    <property type="match status" value="1"/>
</dbReference>
<evidence type="ECO:0000256" key="4">
    <source>
        <dbReference type="ARBA" id="ARBA00022763"/>
    </source>
</evidence>
<evidence type="ECO:0000256" key="9">
    <source>
        <dbReference type="ARBA" id="ARBA00023204"/>
    </source>
</evidence>
<comment type="function">
    <text evidence="12">DNA repair enzyme that has both DNA N-glycosylase activity and AP-lyase activity. The DNA N-glycosylase activity releases various damaged pyrimidines from DNA by cleaving the N-glycosidic bond, leaving an AP (apurinic/apyrimidinic) site. The AP-lyase activity cleaves the phosphodiester bond 3' to the AP site by a beta-elimination, leaving a 3'-terminal unsaturated sugar and a product with a terminal 5'-phosphate.</text>
</comment>
<name>A0A8J6XX77_9BACT</name>
<protein>
    <recommendedName>
        <fullName evidence="12">Endonuclease III</fullName>
        <ecNumber evidence="12">4.2.99.18</ecNumber>
    </recommendedName>
    <alternativeName>
        <fullName evidence="12">DNA-(apurinic or apyrimidinic site) lyase</fullName>
    </alternativeName>
</protein>
<comment type="similarity">
    <text evidence="1 12">Belongs to the Nth/MutY family.</text>
</comment>
<dbReference type="PROSITE" id="PS01155">
    <property type="entry name" value="ENDONUCLEASE_III_2"/>
    <property type="match status" value="1"/>
</dbReference>
<proteinExistence type="inferred from homology"/>
<feature type="binding site" evidence="12">
    <location>
        <position position="205"/>
    </location>
    <ligand>
        <name>[4Fe-4S] cluster</name>
        <dbReference type="ChEBI" id="CHEBI:49883"/>
    </ligand>
</feature>
<comment type="caution">
    <text evidence="14">The sequence shown here is derived from an EMBL/GenBank/DDBJ whole genome shotgun (WGS) entry which is preliminary data.</text>
</comment>
<dbReference type="GO" id="GO:0003677">
    <property type="term" value="F:DNA binding"/>
    <property type="evidence" value="ECO:0007669"/>
    <property type="project" value="UniProtKB-UniRule"/>
</dbReference>
<dbReference type="InterPro" id="IPR003265">
    <property type="entry name" value="HhH-GPD_domain"/>
</dbReference>
<dbReference type="InterPro" id="IPR023170">
    <property type="entry name" value="HhH_base_excis_C"/>
</dbReference>
<evidence type="ECO:0000256" key="12">
    <source>
        <dbReference type="HAMAP-Rule" id="MF_00942"/>
    </source>
</evidence>
<keyword evidence="5 12" id="KW-0378">Hydrolase</keyword>
<dbReference type="PROSITE" id="PS00764">
    <property type="entry name" value="ENDONUCLEASE_III_1"/>
    <property type="match status" value="1"/>
</dbReference>
<keyword evidence="14" id="KW-0540">Nuclease</keyword>
<reference evidence="14 15" key="1">
    <citation type="submission" date="2020-08" db="EMBL/GenBank/DDBJ databases">
        <title>Acidobacteriota in marine sediments use diverse sulfur dissimilation pathways.</title>
        <authorList>
            <person name="Wasmund K."/>
        </authorList>
    </citation>
    <scope>NUCLEOTIDE SEQUENCE [LARGE SCALE GENOMIC DNA]</scope>
    <source>
        <strain evidence="14">MAG AM3-A</strain>
    </source>
</reference>
<evidence type="ECO:0000256" key="6">
    <source>
        <dbReference type="ARBA" id="ARBA00023004"/>
    </source>
</evidence>
<accession>A0A8J6XX77</accession>
<gene>
    <name evidence="12 14" type="primary">nth</name>
    <name evidence="14" type="ORF">IFJ97_04020</name>
</gene>
<dbReference type="CDD" id="cd00056">
    <property type="entry name" value="ENDO3c"/>
    <property type="match status" value="1"/>
</dbReference>
<evidence type="ECO:0000256" key="11">
    <source>
        <dbReference type="ARBA" id="ARBA00023295"/>
    </source>
</evidence>
<dbReference type="Proteomes" id="UP000598633">
    <property type="component" value="Unassembled WGS sequence"/>
</dbReference>
<dbReference type="InterPro" id="IPR005759">
    <property type="entry name" value="Nth"/>
</dbReference>
<dbReference type="GO" id="GO:0140078">
    <property type="term" value="F:class I DNA-(apurinic or apyrimidinic site) endonuclease activity"/>
    <property type="evidence" value="ECO:0007669"/>
    <property type="project" value="UniProtKB-EC"/>
</dbReference>
<dbReference type="HAMAP" id="MF_00942">
    <property type="entry name" value="Nth"/>
    <property type="match status" value="1"/>
</dbReference>
<dbReference type="FunFam" id="1.10.1670.10:FF:000001">
    <property type="entry name" value="Endonuclease III"/>
    <property type="match status" value="1"/>
</dbReference>
<keyword evidence="2 12" id="KW-0004">4Fe-4S</keyword>
<keyword evidence="3 12" id="KW-0479">Metal-binding</keyword>
<dbReference type="NCBIfam" id="TIGR01083">
    <property type="entry name" value="nth"/>
    <property type="match status" value="1"/>
</dbReference>
<keyword evidence="4 12" id="KW-0227">DNA damage</keyword>